<accession>A0A7G8PSH5</accession>
<organism evidence="3 4">
    <name type="scientific">Constantimarinum furrinae</name>
    <dbReference type="NCBI Taxonomy" id="2562285"/>
    <lineage>
        <taxon>Bacteria</taxon>
        <taxon>Pseudomonadati</taxon>
        <taxon>Bacteroidota</taxon>
        <taxon>Flavobacteriia</taxon>
        <taxon>Flavobacteriales</taxon>
        <taxon>Flavobacteriaceae</taxon>
        <taxon>Altibacter/Constantimarinum group</taxon>
        <taxon>Constantimarinum</taxon>
    </lineage>
</organism>
<keyword evidence="4" id="KW-1185">Reference proteome</keyword>
<keyword evidence="2" id="KW-0732">Signal</keyword>
<dbReference type="Gene3D" id="2.40.300.10">
    <property type="entry name" value="Head decoration protein D"/>
    <property type="match status" value="1"/>
</dbReference>
<dbReference type="RefSeq" id="WP_186990927.1">
    <property type="nucleotide sequence ID" value="NZ_CP052909.1"/>
</dbReference>
<name>A0A7G8PSH5_9FLAO</name>
<dbReference type="EMBL" id="CP052909">
    <property type="protein sequence ID" value="QNJ97291.1"/>
    <property type="molecule type" value="Genomic_DNA"/>
</dbReference>
<protein>
    <submittedName>
        <fullName evidence="3">Uncharacterized protein</fullName>
    </submittedName>
</protein>
<gene>
    <name evidence="3" type="ORF">ALE3EI_0714</name>
</gene>
<evidence type="ECO:0000313" key="3">
    <source>
        <dbReference type="EMBL" id="QNJ97291.1"/>
    </source>
</evidence>
<reference evidence="3 4" key="1">
    <citation type="submission" date="2020-04" db="EMBL/GenBank/DDBJ databases">
        <title>Genome sequence of Altibacter aquimarinus strain ALE3EI.</title>
        <authorList>
            <person name="Oh H.-M."/>
            <person name="Jang D."/>
        </authorList>
    </citation>
    <scope>NUCLEOTIDE SEQUENCE [LARGE SCALE GENOMIC DNA]</scope>
    <source>
        <strain evidence="3 4">ALE3EI</strain>
    </source>
</reference>
<sequence length="1072" mass="113700">MKKLLLLSILLFAGGIIAQTDGLNYQAVIIDPNVQQIPGENVTGNILPNTELGVRFTIFNAEGMTEYKEVQQTATNKFGMIELIIGQGNAETGAFNEIYWDGTPKNLLVEINLEGNYSELSRQELLFIPYAFHRNIKATGDLDAAEAVYFGQWLRVEGSTNLNSELSVNNESRTQLSGILTVEKAATLGGNLKVTNESFTNLTGTLSVGDRAQLKNTLDVVGSTTLHNRLLVANQKPSVLTGTLRVDGISNFNNTVNINNGSPLTVTGDLTVDSETTLNDDLTVHGDTNLNSSLSVNNGSPTDFTGTLNVGGQTVLQNTLLVDGETNLNSVLNVNNTSPTNLSGTLTVGLATNLNSSLNVNNGSPTHLTGTLNVTGDIVLQNDLTVDGFTNLNNTLQVNNGSPVALSGNLSVGGHTDLNDILNVDGNTTVNNALTVSNASSTELSGTLDIDGATVLNSSLDVLNGSSGSLNGTLTVDGTALLNNGLTVANGSSSLLTGSLDIDGETLLNDDWSILNSGNVVVTGLLGVDGTSTFNGPLYVNLGADTNLSGTLQADGASTLNNTLVVNGFTQMNSSLDVTGAALFNSLSSESITVQSDNTGFIAVFENINSANGDGLQIKLGRNHGAWTGGSYYNLPNVIANEFNGPLAVLKGRLENPGPNPFFTYSEIIQLAPTALKSGALINITNQVFNTVNTQLGLPIAFPDINMPGRLLSNEIEFFGGSNAQCSGQACFSICFPFAGCTTICVPPVNVCVPAIPRIAFPGINVPTIPINVGIPNKFNFVPALPMLPENGISNVSLPVIPTSVVSNSLTKENEYITFADKDGRVAGTIRAQSLQDFRDNTILDNVYVLNVLSSFVGIDLVDGVTAGVTSVTNLIDEFNDLGVEYSSGNGDYAEWLERWDHTDHLSAGDIVAVKGGKITRALSNAEQFMVVSRKPIVLGNVPQQELIPLGNSVAFRGQVPVKVIGPVNTGDYIIANSEILGYGLAVAPEAMTTNDFKFVVGRSWEENLQEGPKIVKAVIGVYNGDWNHRVKNIENRQKVLDKTIETFEEKLKRIEQKLNNSANENTYASKE</sequence>
<dbReference type="InterPro" id="IPR011050">
    <property type="entry name" value="Pectin_lyase_fold/virulence"/>
</dbReference>
<keyword evidence="1" id="KW-0175">Coiled coil</keyword>
<proteinExistence type="predicted"/>
<evidence type="ECO:0000313" key="4">
    <source>
        <dbReference type="Proteomes" id="UP000515514"/>
    </source>
</evidence>
<evidence type="ECO:0000256" key="1">
    <source>
        <dbReference type="SAM" id="Coils"/>
    </source>
</evidence>
<feature type="coiled-coil region" evidence="1">
    <location>
        <begin position="1031"/>
        <end position="1065"/>
    </location>
</feature>
<dbReference type="Proteomes" id="UP000515514">
    <property type="component" value="Chromosome"/>
</dbReference>
<dbReference type="SUPFAM" id="SSF51126">
    <property type="entry name" value="Pectin lyase-like"/>
    <property type="match status" value="1"/>
</dbReference>
<evidence type="ECO:0000256" key="2">
    <source>
        <dbReference type="SAM" id="SignalP"/>
    </source>
</evidence>
<dbReference type="AlphaFoldDB" id="A0A7G8PSH5"/>
<dbReference type="KEGG" id="alti:ALE3EI_0714"/>
<feature type="signal peptide" evidence="2">
    <location>
        <begin position="1"/>
        <end position="18"/>
    </location>
</feature>
<feature type="chain" id="PRO_5028821536" evidence="2">
    <location>
        <begin position="19"/>
        <end position="1072"/>
    </location>
</feature>